<dbReference type="Proteomes" id="UP000298652">
    <property type="component" value="Chromosome 4"/>
</dbReference>
<evidence type="ECO:0000256" key="1">
    <source>
        <dbReference type="SAM" id="Phobius"/>
    </source>
</evidence>
<organism evidence="2 3">
    <name type="scientific">Setaria viridis</name>
    <name type="common">Green bristlegrass</name>
    <name type="synonym">Setaria italica subsp. viridis</name>
    <dbReference type="NCBI Taxonomy" id="4556"/>
    <lineage>
        <taxon>Eukaryota</taxon>
        <taxon>Viridiplantae</taxon>
        <taxon>Streptophyta</taxon>
        <taxon>Embryophyta</taxon>
        <taxon>Tracheophyta</taxon>
        <taxon>Spermatophyta</taxon>
        <taxon>Magnoliopsida</taxon>
        <taxon>Liliopsida</taxon>
        <taxon>Poales</taxon>
        <taxon>Poaceae</taxon>
        <taxon>PACMAD clade</taxon>
        <taxon>Panicoideae</taxon>
        <taxon>Panicodae</taxon>
        <taxon>Paniceae</taxon>
        <taxon>Cenchrinae</taxon>
        <taxon>Setaria</taxon>
    </lineage>
</organism>
<dbReference type="EMBL" id="CM016555">
    <property type="protein sequence ID" value="TKW22215.1"/>
    <property type="molecule type" value="Genomic_DNA"/>
</dbReference>
<keyword evidence="1" id="KW-0472">Membrane</keyword>
<protein>
    <submittedName>
        <fullName evidence="2">Uncharacterized protein</fullName>
    </submittedName>
</protein>
<keyword evidence="1" id="KW-1133">Transmembrane helix</keyword>
<keyword evidence="3" id="KW-1185">Reference proteome</keyword>
<evidence type="ECO:0000313" key="2">
    <source>
        <dbReference type="EMBL" id="TKW22215.1"/>
    </source>
</evidence>
<feature type="transmembrane region" description="Helical" evidence="1">
    <location>
        <begin position="59"/>
        <end position="80"/>
    </location>
</feature>
<name>A0A4U6V2G7_SETVI</name>
<evidence type="ECO:0000313" key="3">
    <source>
        <dbReference type="Proteomes" id="UP000298652"/>
    </source>
</evidence>
<accession>A0A4U6V2G7</accession>
<keyword evidence="1" id="KW-0812">Transmembrane</keyword>
<dbReference type="AlphaFoldDB" id="A0A4U6V2G7"/>
<gene>
    <name evidence="2" type="ORF">SEVIR_4G214900v2</name>
</gene>
<dbReference type="OMA" id="FVMSIDM"/>
<reference evidence="2" key="1">
    <citation type="submission" date="2019-03" db="EMBL/GenBank/DDBJ databases">
        <title>WGS assembly of Setaria viridis.</title>
        <authorList>
            <person name="Huang P."/>
            <person name="Jenkins J."/>
            <person name="Grimwood J."/>
            <person name="Barry K."/>
            <person name="Healey A."/>
            <person name="Mamidi S."/>
            <person name="Sreedasyam A."/>
            <person name="Shu S."/>
            <person name="Feldman M."/>
            <person name="Wu J."/>
            <person name="Yu Y."/>
            <person name="Chen C."/>
            <person name="Johnson J."/>
            <person name="Rokhsar D."/>
            <person name="Baxter I."/>
            <person name="Schmutz J."/>
            <person name="Brutnell T."/>
            <person name="Kellogg E."/>
        </authorList>
    </citation>
    <scope>NUCLEOTIDE SEQUENCE [LARGE SCALE GENOMIC DNA]</scope>
</reference>
<proteinExistence type="predicted"/>
<sequence>MQAKNSLHRQQQHTRTYVCSAAWNSCNNTQIYYIASLDRPADRSWTTTRRMAAKLRAQAPAVVALLIAAAGLLVLAATVADARPLKEEPSSSSEGDDMPTVVVESPAGDIQTVVGTAEDDGAGRNKFVMSIDMLGGIKESGPSPGAGH</sequence>
<dbReference type="Gramene" id="TKW22215">
    <property type="protein sequence ID" value="TKW22215"/>
    <property type="gene ID" value="SEVIR_4G214900v2"/>
</dbReference>